<reference evidence="9" key="1">
    <citation type="submission" date="2022-10" db="EMBL/GenBank/DDBJ databases">
        <title>Genome assembly of Pristionchus species.</title>
        <authorList>
            <person name="Yoshida K."/>
            <person name="Sommer R.J."/>
        </authorList>
    </citation>
    <scope>NUCLEOTIDE SEQUENCE [LARGE SCALE GENOMIC DNA]</scope>
    <source>
        <strain evidence="9">RS5460</strain>
    </source>
</reference>
<dbReference type="GO" id="GO:0020037">
    <property type="term" value="F:heme binding"/>
    <property type="evidence" value="ECO:0007669"/>
    <property type="project" value="InterPro"/>
</dbReference>
<keyword evidence="6 7" id="KW-0479">Metal-binding</keyword>
<evidence type="ECO:0000256" key="5">
    <source>
        <dbReference type="ARBA" id="ARBA00023033"/>
    </source>
</evidence>
<proteinExistence type="inferred from homology"/>
<dbReference type="InterPro" id="IPR017972">
    <property type="entry name" value="Cyt_P450_CS"/>
</dbReference>
<feature type="binding site" description="axial binding residue" evidence="6">
    <location>
        <position position="442"/>
    </location>
    <ligand>
        <name>heme</name>
        <dbReference type="ChEBI" id="CHEBI:30413"/>
    </ligand>
    <ligandPart>
        <name>Fe</name>
        <dbReference type="ChEBI" id="CHEBI:18248"/>
    </ligandPart>
</feature>
<sequence>LLHLLISAFFLYYALRFLIYLKGVYRQWTFISKIPGPPAIPVLGNALDFGDSSFQSSAFLLKSADEARARGHNLMRVWVGFRPMVIPLNGEALKPILDSTEELTKGDDYDFFIPWLGLGLLISTNAKWKARRRMLTPTFHFAMLDGYVEKMDKHSKILVDILKDHVGKELDIYPFVKRCALDIICDTAMGTDLDSQHDPNNPYVLAVGEFNTLSRDYSLTWYYWIKPIWYMTKRALEVRLLDTLTGFTKKVIADRIAKHKTGELKFEDKKGKRKAFLDMLIEMRETNALTDEDIREEVDTFMFEGHDTTSSGMGWTLWCLATNPKVQEAAYAEVSAVFGDSDRSITVEDLKGMPYLEKVIKETLRIFPAVPQVERKVKTDFKIGNYIVPAGVDIMITQLLVHHNAKVYADHWSFDPDRFDIDKSAGRHAYDYVPFSAGLRNCIGQRFALYEEKLVIAWILRRFSIHTDRPMLSNTCGAETVLRPILGVPVALRLRQPLDEHA</sequence>
<dbReference type="Pfam" id="PF00067">
    <property type="entry name" value="p450"/>
    <property type="match status" value="1"/>
</dbReference>
<comment type="cofactor">
    <cofactor evidence="1 6">
        <name>heme</name>
        <dbReference type="ChEBI" id="CHEBI:30413"/>
    </cofactor>
</comment>
<keyword evidence="7" id="KW-0560">Oxidoreductase</keyword>
<keyword evidence="4 6" id="KW-0408">Iron</keyword>
<dbReference type="InterPro" id="IPR002401">
    <property type="entry name" value="Cyt_P450_E_grp-I"/>
</dbReference>
<dbReference type="Proteomes" id="UP001328107">
    <property type="component" value="Unassembled WGS sequence"/>
</dbReference>
<keyword evidence="3 6" id="KW-0349">Heme</keyword>
<name>A0AAN5BZJ5_9BILA</name>
<dbReference type="GO" id="GO:0005506">
    <property type="term" value="F:iron ion binding"/>
    <property type="evidence" value="ECO:0007669"/>
    <property type="project" value="InterPro"/>
</dbReference>
<dbReference type="Gene3D" id="1.10.630.10">
    <property type="entry name" value="Cytochrome P450"/>
    <property type="match status" value="1"/>
</dbReference>
<dbReference type="PROSITE" id="PS00086">
    <property type="entry name" value="CYTOCHROME_P450"/>
    <property type="match status" value="1"/>
</dbReference>
<dbReference type="PANTHER" id="PTHR24291">
    <property type="entry name" value="CYTOCHROME P450 FAMILY 4"/>
    <property type="match status" value="1"/>
</dbReference>
<evidence type="ECO:0000256" key="4">
    <source>
        <dbReference type="ARBA" id="ARBA00023004"/>
    </source>
</evidence>
<evidence type="ECO:0000313" key="9">
    <source>
        <dbReference type="Proteomes" id="UP001328107"/>
    </source>
</evidence>
<dbReference type="InterPro" id="IPR050196">
    <property type="entry name" value="Cytochrome_P450_Monoox"/>
</dbReference>
<evidence type="ECO:0008006" key="10">
    <source>
        <dbReference type="Google" id="ProtNLM"/>
    </source>
</evidence>
<evidence type="ECO:0000256" key="2">
    <source>
        <dbReference type="ARBA" id="ARBA00010617"/>
    </source>
</evidence>
<dbReference type="PRINTS" id="PR00385">
    <property type="entry name" value="P450"/>
</dbReference>
<dbReference type="InterPro" id="IPR036396">
    <property type="entry name" value="Cyt_P450_sf"/>
</dbReference>
<evidence type="ECO:0000313" key="8">
    <source>
        <dbReference type="EMBL" id="GMR31128.1"/>
    </source>
</evidence>
<dbReference type="GO" id="GO:0016705">
    <property type="term" value="F:oxidoreductase activity, acting on paired donors, with incorporation or reduction of molecular oxygen"/>
    <property type="evidence" value="ECO:0007669"/>
    <property type="project" value="InterPro"/>
</dbReference>
<organism evidence="8 9">
    <name type="scientific">Pristionchus mayeri</name>
    <dbReference type="NCBI Taxonomy" id="1317129"/>
    <lineage>
        <taxon>Eukaryota</taxon>
        <taxon>Metazoa</taxon>
        <taxon>Ecdysozoa</taxon>
        <taxon>Nematoda</taxon>
        <taxon>Chromadorea</taxon>
        <taxon>Rhabditida</taxon>
        <taxon>Rhabditina</taxon>
        <taxon>Diplogasteromorpha</taxon>
        <taxon>Diplogasteroidea</taxon>
        <taxon>Neodiplogasteridae</taxon>
        <taxon>Pristionchus</taxon>
    </lineage>
</organism>
<dbReference type="GO" id="GO:0004497">
    <property type="term" value="F:monooxygenase activity"/>
    <property type="evidence" value="ECO:0007669"/>
    <property type="project" value="UniProtKB-KW"/>
</dbReference>
<keyword evidence="9" id="KW-1185">Reference proteome</keyword>
<evidence type="ECO:0000256" key="7">
    <source>
        <dbReference type="RuleBase" id="RU000461"/>
    </source>
</evidence>
<dbReference type="CDD" id="cd20628">
    <property type="entry name" value="CYP4"/>
    <property type="match status" value="1"/>
</dbReference>
<dbReference type="SUPFAM" id="SSF48264">
    <property type="entry name" value="Cytochrome P450"/>
    <property type="match status" value="1"/>
</dbReference>
<gene>
    <name evidence="8" type="ORF">PMAYCL1PPCAC_01323</name>
</gene>
<dbReference type="PRINTS" id="PR00463">
    <property type="entry name" value="EP450I"/>
</dbReference>
<dbReference type="EMBL" id="BTRK01000001">
    <property type="protein sequence ID" value="GMR31128.1"/>
    <property type="molecule type" value="Genomic_DNA"/>
</dbReference>
<evidence type="ECO:0000256" key="3">
    <source>
        <dbReference type="ARBA" id="ARBA00022617"/>
    </source>
</evidence>
<comment type="similarity">
    <text evidence="2 7">Belongs to the cytochrome P450 family.</text>
</comment>
<evidence type="ECO:0000256" key="1">
    <source>
        <dbReference type="ARBA" id="ARBA00001971"/>
    </source>
</evidence>
<dbReference type="PANTHER" id="PTHR24291:SF130">
    <property type="entry name" value="CYTOCHROME P450 FAMILY"/>
    <property type="match status" value="1"/>
</dbReference>
<comment type="caution">
    <text evidence="8">The sequence shown here is derived from an EMBL/GenBank/DDBJ whole genome shotgun (WGS) entry which is preliminary data.</text>
</comment>
<protein>
    <recommendedName>
        <fullName evidence="10">Cytochrome P450</fullName>
    </recommendedName>
</protein>
<dbReference type="AlphaFoldDB" id="A0AAN5BZJ5"/>
<dbReference type="InterPro" id="IPR001128">
    <property type="entry name" value="Cyt_P450"/>
</dbReference>
<evidence type="ECO:0000256" key="6">
    <source>
        <dbReference type="PIRSR" id="PIRSR602401-1"/>
    </source>
</evidence>
<accession>A0AAN5BZJ5</accession>
<keyword evidence="5 7" id="KW-0503">Monooxygenase</keyword>
<feature type="non-terminal residue" evidence="8">
    <location>
        <position position="1"/>
    </location>
</feature>